<name>A0A0F9HDX6_9ZZZZ</name>
<organism evidence="1">
    <name type="scientific">marine sediment metagenome</name>
    <dbReference type="NCBI Taxonomy" id="412755"/>
    <lineage>
        <taxon>unclassified sequences</taxon>
        <taxon>metagenomes</taxon>
        <taxon>ecological metagenomes</taxon>
    </lineage>
</organism>
<dbReference type="EMBL" id="LAZR01023033">
    <property type="protein sequence ID" value="KKL79890.1"/>
    <property type="molecule type" value="Genomic_DNA"/>
</dbReference>
<gene>
    <name evidence="1" type="ORF">LCGC14_2010280</name>
</gene>
<protein>
    <recommendedName>
        <fullName evidence="2">Major tropism determinant N-terminal domain-containing protein</fullName>
    </recommendedName>
</protein>
<evidence type="ECO:0008006" key="2">
    <source>
        <dbReference type="Google" id="ProtNLM"/>
    </source>
</evidence>
<reference evidence="1" key="1">
    <citation type="journal article" date="2015" name="Nature">
        <title>Complex archaea that bridge the gap between prokaryotes and eukaryotes.</title>
        <authorList>
            <person name="Spang A."/>
            <person name="Saw J.H."/>
            <person name="Jorgensen S.L."/>
            <person name="Zaremba-Niedzwiedzka K."/>
            <person name="Martijn J."/>
            <person name="Lind A.E."/>
            <person name="van Eijk R."/>
            <person name="Schleper C."/>
            <person name="Guy L."/>
            <person name="Ettema T.J."/>
        </authorList>
    </citation>
    <scope>NUCLEOTIDE SEQUENCE</scope>
</reference>
<accession>A0A0F9HDX6</accession>
<evidence type="ECO:0000313" key="1">
    <source>
        <dbReference type="EMBL" id="KKL79890.1"/>
    </source>
</evidence>
<dbReference type="AlphaFoldDB" id="A0A0F9HDX6"/>
<sequence>MSYPFAIRGAPGDEYIQGTTKLHQLGTLMATHDGRKFRYAKAGELLVCGESLQGPDEEVEVDLTVAAGTLGDQFISVTGKGTEAKDFYQDGYIYINLPGSTQVRLYQVASHAVLAISAGHKINITDSRGVQNTLIGDEEATLQANPFDGVITNAGSTDSGFAGIAVEDIASGSYGWVQTGGVCAASANTAMAEAEAVTSFSGAAGKVDIRGAVTELVIGYCFRGQTGTGTLETSLIFLTVD</sequence>
<proteinExistence type="predicted"/>
<comment type="caution">
    <text evidence="1">The sequence shown here is derived from an EMBL/GenBank/DDBJ whole genome shotgun (WGS) entry which is preliminary data.</text>
</comment>